<dbReference type="Gene3D" id="2.40.10.10">
    <property type="entry name" value="Trypsin-like serine proteases"/>
    <property type="match status" value="1"/>
</dbReference>
<evidence type="ECO:0000256" key="1">
    <source>
        <dbReference type="ARBA" id="ARBA00022670"/>
    </source>
</evidence>
<dbReference type="SMART" id="SM00020">
    <property type="entry name" value="Tryp_SPc"/>
    <property type="match status" value="1"/>
</dbReference>
<dbReference type="InParanoid" id="A0A6P8J215"/>
<evidence type="ECO:0000256" key="6">
    <source>
        <dbReference type="SAM" id="SignalP"/>
    </source>
</evidence>
<keyword evidence="1 5" id="KW-0645">Protease</keyword>
<dbReference type="FunFam" id="2.40.10.10:FF:000003">
    <property type="entry name" value="Transmembrane serine protease 3"/>
    <property type="match status" value="1"/>
</dbReference>
<evidence type="ECO:0000256" key="5">
    <source>
        <dbReference type="RuleBase" id="RU363034"/>
    </source>
</evidence>
<evidence type="ECO:0000313" key="9">
    <source>
        <dbReference type="RefSeq" id="XP_031571755.1"/>
    </source>
</evidence>
<dbReference type="InterPro" id="IPR001254">
    <property type="entry name" value="Trypsin_dom"/>
</dbReference>
<feature type="domain" description="Peptidase S1" evidence="7">
    <location>
        <begin position="30"/>
        <end position="271"/>
    </location>
</feature>
<evidence type="ECO:0000313" key="8">
    <source>
        <dbReference type="Proteomes" id="UP000515163"/>
    </source>
</evidence>
<dbReference type="GO" id="GO:0006508">
    <property type="term" value="P:proteolysis"/>
    <property type="evidence" value="ECO:0007669"/>
    <property type="project" value="UniProtKB-KW"/>
</dbReference>
<name>A0A6P8J215_ACTTE</name>
<organism evidence="8 9">
    <name type="scientific">Actinia tenebrosa</name>
    <name type="common">Australian red waratah sea anemone</name>
    <dbReference type="NCBI Taxonomy" id="6105"/>
    <lineage>
        <taxon>Eukaryota</taxon>
        <taxon>Metazoa</taxon>
        <taxon>Cnidaria</taxon>
        <taxon>Anthozoa</taxon>
        <taxon>Hexacorallia</taxon>
        <taxon>Actiniaria</taxon>
        <taxon>Actiniidae</taxon>
        <taxon>Actinia</taxon>
    </lineage>
</organism>
<dbReference type="SUPFAM" id="SSF50494">
    <property type="entry name" value="Trypsin-like serine proteases"/>
    <property type="match status" value="1"/>
</dbReference>
<reference evidence="9" key="1">
    <citation type="submission" date="2025-08" db="UniProtKB">
        <authorList>
            <consortium name="RefSeq"/>
        </authorList>
    </citation>
    <scope>IDENTIFICATION</scope>
    <source>
        <tissue evidence="9">Tentacle</tissue>
    </source>
</reference>
<keyword evidence="2 5" id="KW-0378">Hydrolase</keyword>
<dbReference type="FunCoup" id="A0A6P8J215">
    <property type="interactions" value="146"/>
</dbReference>
<dbReference type="InterPro" id="IPR001314">
    <property type="entry name" value="Peptidase_S1A"/>
</dbReference>
<evidence type="ECO:0000259" key="7">
    <source>
        <dbReference type="PROSITE" id="PS50240"/>
    </source>
</evidence>
<dbReference type="InterPro" id="IPR033116">
    <property type="entry name" value="TRYPSIN_SER"/>
</dbReference>
<evidence type="ECO:0000256" key="4">
    <source>
        <dbReference type="ARBA" id="ARBA00023157"/>
    </source>
</evidence>
<dbReference type="RefSeq" id="XP_031571755.1">
    <property type="nucleotide sequence ID" value="XM_031715895.1"/>
</dbReference>
<feature type="chain" id="PRO_5027777623" evidence="6">
    <location>
        <begin position="19"/>
        <end position="324"/>
    </location>
</feature>
<keyword evidence="4" id="KW-1015">Disulfide bond</keyword>
<dbReference type="PANTHER" id="PTHR24250:SF27">
    <property type="entry name" value="ELASTASE 2 LIKE"/>
    <property type="match status" value="1"/>
</dbReference>
<dbReference type="Pfam" id="PF00089">
    <property type="entry name" value="Trypsin"/>
    <property type="match status" value="1"/>
</dbReference>
<dbReference type="InterPro" id="IPR043504">
    <property type="entry name" value="Peptidase_S1_PA_chymotrypsin"/>
</dbReference>
<dbReference type="KEGG" id="aten:116305895"/>
<dbReference type="OrthoDB" id="5949941at2759"/>
<evidence type="ECO:0000256" key="3">
    <source>
        <dbReference type="ARBA" id="ARBA00022825"/>
    </source>
</evidence>
<dbReference type="GeneID" id="116305895"/>
<dbReference type="AlphaFoldDB" id="A0A6P8J215"/>
<dbReference type="PROSITE" id="PS50240">
    <property type="entry name" value="TRYPSIN_DOM"/>
    <property type="match status" value="1"/>
</dbReference>
<keyword evidence="6" id="KW-0732">Signal</keyword>
<dbReference type="PRINTS" id="PR00722">
    <property type="entry name" value="CHYMOTRYPSIN"/>
</dbReference>
<accession>A0A6P8J215</accession>
<dbReference type="InterPro" id="IPR009003">
    <property type="entry name" value="Peptidase_S1_PA"/>
</dbReference>
<dbReference type="Proteomes" id="UP000515163">
    <property type="component" value="Unplaced"/>
</dbReference>
<protein>
    <submittedName>
        <fullName evidence="9">Chymotrypsin-C-like</fullName>
    </submittedName>
</protein>
<gene>
    <name evidence="9" type="primary">LOC116305895</name>
</gene>
<feature type="signal peptide" evidence="6">
    <location>
        <begin position="1"/>
        <end position="18"/>
    </location>
</feature>
<keyword evidence="8" id="KW-1185">Reference proteome</keyword>
<keyword evidence="3 5" id="KW-0720">Serine protease</keyword>
<dbReference type="InterPro" id="IPR018114">
    <property type="entry name" value="TRYPSIN_HIS"/>
</dbReference>
<dbReference type="CDD" id="cd00190">
    <property type="entry name" value="Tryp_SPc"/>
    <property type="match status" value="1"/>
</dbReference>
<evidence type="ECO:0000256" key="2">
    <source>
        <dbReference type="ARBA" id="ARBA00022801"/>
    </source>
</evidence>
<dbReference type="PROSITE" id="PS00134">
    <property type="entry name" value="TRYPSIN_HIS"/>
    <property type="match status" value="1"/>
</dbReference>
<sequence length="324" mass="34993">MMLKIVILSLFAFAPVLIEGCGNRPAGSRVVAGTDALPNSWPWQISLQRKSRYGGFFHTCGGSLITPEHVVTAAHCVSSESRVGQYRVVLGEHDRKKQDGEISVAVHSIQAHEGFSMKHLRNDIAVIRLARPVVLNGKIGTVCLPPKDSRVVENKKCFITGWGRTIGGGKAATILQQAELPVASHQKCDQANSNLVPVHEESMLCAGYATTGIHVSGCQGDSGGPFVCEEGGRWVLRGAVSWGNPKCLAENTYTVFARVSSYIDWINQRTSSGGTLPPLPPPTNPPACKNKWGDATCDIYKANCNFITVKLGCQKMCNFCRTQG</sequence>
<proteinExistence type="predicted"/>
<dbReference type="PANTHER" id="PTHR24250">
    <property type="entry name" value="CHYMOTRYPSIN-RELATED"/>
    <property type="match status" value="1"/>
</dbReference>
<dbReference type="GO" id="GO:0004252">
    <property type="term" value="F:serine-type endopeptidase activity"/>
    <property type="evidence" value="ECO:0007669"/>
    <property type="project" value="InterPro"/>
</dbReference>
<dbReference type="PROSITE" id="PS00135">
    <property type="entry name" value="TRYPSIN_SER"/>
    <property type="match status" value="1"/>
</dbReference>